<reference evidence="2 3" key="1">
    <citation type="journal article" date="2017" name="Gigascience">
        <title>Draft genome of the honey bee ectoparasitic mite, Tropilaelaps mercedesae, is shaped by the parasitic life history.</title>
        <authorList>
            <person name="Dong X."/>
            <person name="Armstrong S.D."/>
            <person name="Xia D."/>
            <person name="Makepeace B.L."/>
            <person name="Darby A.C."/>
            <person name="Kadowaki T."/>
        </authorList>
    </citation>
    <scope>NUCLEOTIDE SEQUENCE [LARGE SCALE GENOMIC DNA]</scope>
    <source>
        <strain evidence="2">Wuxi-XJTLU</strain>
    </source>
</reference>
<feature type="compositionally biased region" description="Basic and acidic residues" evidence="1">
    <location>
        <begin position="89"/>
        <end position="119"/>
    </location>
</feature>
<feature type="compositionally biased region" description="Basic residues" evidence="1">
    <location>
        <begin position="350"/>
        <end position="359"/>
    </location>
</feature>
<sequence length="359" mass="40658">MTQPEKACVIVDDEIEIHLTDVQLEYMNERKRLGRRSCDPNVTIMGSDEFGMWPEQVDECSEFDNGTNSATTELTPPTDADSTGSSETRSVDNNHDDEFKPLVRDQPSKDETVHQRSEACEQVSDDTNHFVELATEGSPGDKRFLSVPDQPEDFQQERDRSDFLSDTPHRRIPHSDKACDNHINDENAPPKPDPAYAGRSSKLIPETKNSFDEGVESTPDVDYLSSKMSRAVLSAQRKQLFHKSFQGCNYLDVGKLRSPNTKQVQSVLKTYISTVSPGKQQHGKTPAPSTPLKASRKVVFEGCSHRPNRSRIEHRSRGRSQTPAGKQLPGKKNLHKEAKRQHLESERLNRRGYLHRRIR</sequence>
<accession>A0A1V9X288</accession>
<organism evidence="2 3">
    <name type="scientific">Tropilaelaps mercedesae</name>
    <dbReference type="NCBI Taxonomy" id="418985"/>
    <lineage>
        <taxon>Eukaryota</taxon>
        <taxon>Metazoa</taxon>
        <taxon>Ecdysozoa</taxon>
        <taxon>Arthropoda</taxon>
        <taxon>Chelicerata</taxon>
        <taxon>Arachnida</taxon>
        <taxon>Acari</taxon>
        <taxon>Parasitiformes</taxon>
        <taxon>Mesostigmata</taxon>
        <taxon>Gamasina</taxon>
        <taxon>Dermanyssoidea</taxon>
        <taxon>Laelapidae</taxon>
        <taxon>Tropilaelaps</taxon>
    </lineage>
</organism>
<feature type="compositionally biased region" description="Basic and acidic residues" evidence="1">
    <location>
        <begin position="155"/>
        <end position="185"/>
    </location>
</feature>
<dbReference type="InParanoid" id="A0A1V9X288"/>
<feature type="compositionally biased region" description="Polar residues" evidence="1">
    <location>
        <begin position="64"/>
        <end position="88"/>
    </location>
</feature>
<keyword evidence="3" id="KW-1185">Reference proteome</keyword>
<dbReference type="OrthoDB" id="10597213at2759"/>
<name>A0A1V9X288_9ACAR</name>
<dbReference type="AlphaFoldDB" id="A0A1V9X288"/>
<feature type="region of interest" description="Disordered" evidence="1">
    <location>
        <begin position="306"/>
        <end position="359"/>
    </location>
</feature>
<feature type="region of interest" description="Disordered" evidence="1">
    <location>
        <begin position="53"/>
        <end position="200"/>
    </location>
</feature>
<proteinExistence type="predicted"/>
<feature type="compositionally biased region" description="Basic and acidic residues" evidence="1">
    <location>
        <begin position="340"/>
        <end position="349"/>
    </location>
</feature>
<evidence type="ECO:0000313" key="2">
    <source>
        <dbReference type="EMBL" id="OQR67503.1"/>
    </source>
</evidence>
<evidence type="ECO:0000256" key="1">
    <source>
        <dbReference type="SAM" id="MobiDB-lite"/>
    </source>
</evidence>
<gene>
    <name evidence="2" type="ORF">BIW11_13484</name>
</gene>
<dbReference type="EMBL" id="MNPL01028669">
    <property type="protein sequence ID" value="OQR67503.1"/>
    <property type="molecule type" value="Genomic_DNA"/>
</dbReference>
<dbReference type="Proteomes" id="UP000192247">
    <property type="component" value="Unassembled WGS sequence"/>
</dbReference>
<protein>
    <submittedName>
        <fullName evidence="2">Uncharacterized protein</fullName>
    </submittedName>
</protein>
<comment type="caution">
    <text evidence="2">The sequence shown here is derived from an EMBL/GenBank/DDBJ whole genome shotgun (WGS) entry which is preliminary data.</text>
</comment>
<evidence type="ECO:0000313" key="3">
    <source>
        <dbReference type="Proteomes" id="UP000192247"/>
    </source>
</evidence>
<feature type="region of interest" description="Disordered" evidence="1">
    <location>
        <begin position="275"/>
        <end position="294"/>
    </location>
</feature>